<evidence type="ECO:0000256" key="1">
    <source>
        <dbReference type="ARBA" id="ARBA00004496"/>
    </source>
</evidence>
<dbReference type="EC" id="2.1.1.193" evidence="3 12"/>
<evidence type="ECO:0000256" key="3">
    <source>
        <dbReference type="ARBA" id="ARBA00012328"/>
    </source>
</evidence>
<evidence type="ECO:0000259" key="14">
    <source>
        <dbReference type="Pfam" id="PF20260"/>
    </source>
</evidence>
<evidence type="ECO:0000259" key="13">
    <source>
        <dbReference type="Pfam" id="PF04452"/>
    </source>
</evidence>
<dbReference type="EMBL" id="BJNW01000014">
    <property type="protein sequence ID" value="GEC99584.1"/>
    <property type="molecule type" value="Genomic_DNA"/>
</dbReference>
<dbReference type="Gene3D" id="3.40.1280.10">
    <property type="match status" value="1"/>
</dbReference>
<dbReference type="PANTHER" id="PTHR30027">
    <property type="entry name" value="RIBOSOMAL RNA SMALL SUBUNIT METHYLTRANSFERASE E"/>
    <property type="match status" value="1"/>
</dbReference>
<dbReference type="Pfam" id="PF04452">
    <property type="entry name" value="Methyltrans_RNA"/>
    <property type="match status" value="1"/>
</dbReference>
<accession>A0A4Y4D7A8</accession>
<keyword evidence="5 12" id="KW-0963">Cytoplasm</keyword>
<name>A0A4Y4D7A8_KOCVA</name>
<evidence type="ECO:0000256" key="6">
    <source>
        <dbReference type="ARBA" id="ARBA00022552"/>
    </source>
</evidence>
<evidence type="ECO:0000256" key="10">
    <source>
        <dbReference type="ARBA" id="ARBA00025699"/>
    </source>
</evidence>
<comment type="subcellular location">
    <subcellularLocation>
        <location evidence="1 12">Cytoplasm</location>
    </subcellularLocation>
</comment>
<comment type="caution">
    <text evidence="15">The sequence shown here is derived from an EMBL/GenBank/DDBJ whole genome shotgun (WGS) entry which is preliminary data.</text>
</comment>
<dbReference type="InterPro" id="IPR006700">
    <property type="entry name" value="RsmE"/>
</dbReference>
<dbReference type="AlphaFoldDB" id="A0A4Y4D7A8"/>
<evidence type="ECO:0000256" key="9">
    <source>
        <dbReference type="ARBA" id="ARBA00022691"/>
    </source>
</evidence>
<evidence type="ECO:0000256" key="2">
    <source>
        <dbReference type="ARBA" id="ARBA00005528"/>
    </source>
</evidence>
<feature type="domain" description="Ribosomal RNA small subunit methyltransferase E PUA-like" evidence="14">
    <location>
        <begin position="24"/>
        <end position="67"/>
    </location>
</feature>
<dbReference type="Proteomes" id="UP000315730">
    <property type="component" value="Unassembled WGS sequence"/>
</dbReference>
<dbReference type="GO" id="GO:0005737">
    <property type="term" value="C:cytoplasm"/>
    <property type="evidence" value="ECO:0007669"/>
    <property type="project" value="UniProtKB-SubCell"/>
</dbReference>
<dbReference type="PANTHER" id="PTHR30027:SF3">
    <property type="entry name" value="16S RRNA (URACIL(1498)-N(3))-METHYLTRANSFERASE"/>
    <property type="match status" value="1"/>
</dbReference>
<dbReference type="RefSeq" id="WP_068470247.1">
    <property type="nucleotide sequence ID" value="NZ_BJNW01000014.1"/>
</dbReference>
<dbReference type="CDD" id="cd18084">
    <property type="entry name" value="RsmE-like"/>
    <property type="match status" value="1"/>
</dbReference>
<evidence type="ECO:0000256" key="12">
    <source>
        <dbReference type="PIRNR" id="PIRNR015601"/>
    </source>
</evidence>
<evidence type="ECO:0000313" key="15">
    <source>
        <dbReference type="EMBL" id="GEC99584.1"/>
    </source>
</evidence>
<dbReference type="STRING" id="1272.GCA_900014985_02010"/>
<sequence>MTNPVFHAPHLTGLHPGEVLDVHGPEAKHAVTVRRLRTGEPLDLVDGHGTRASCTFTSGEKDRMSVTVADIRHEEPRTPRFTLVQALAKGDRDLQAAETATELGVDRVIPWQADRSIVRLRGERAEKTMAKWDSTLTTAAKQSRRAHWPHREDWVDTSRLARLVAAETDTLWLLLHETATTTWAASDTAAWAEHPRIAVIVGPEGGIGEDETRTLTEAGAQTLRLGDTVMRSSTAGPAALAALQAVLGLWG</sequence>
<feature type="domain" description="Ribosomal RNA small subunit methyltransferase E methyltransferase" evidence="13">
    <location>
        <begin position="79"/>
        <end position="244"/>
    </location>
</feature>
<dbReference type="GO" id="GO:0070042">
    <property type="term" value="F:rRNA (uridine-N3-)-methyltransferase activity"/>
    <property type="evidence" value="ECO:0007669"/>
    <property type="project" value="TreeGrafter"/>
</dbReference>
<comment type="similarity">
    <text evidence="2 12">Belongs to the RNA methyltransferase RsmE family.</text>
</comment>
<dbReference type="SUPFAM" id="SSF75217">
    <property type="entry name" value="alpha/beta knot"/>
    <property type="match status" value="1"/>
</dbReference>
<evidence type="ECO:0000256" key="4">
    <source>
        <dbReference type="ARBA" id="ARBA00013673"/>
    </source>
</evidence>
<keyword evidence="16" id="KW-1185">Reference proteome</keyword>
<dbReference type="SUPFAM" id="SSF88697">
    <property type="entry name" value="PUA domain-like"/>
    <property type="match status" value="1"/>
</dbReference>
<reference evidence="15 16" key="1">
    <citation type="submission" date="2019-06" db="EMBL/GenBank/DDBJ databases">
        <title>Whole genome shotgun sequence of Kocuria varians NBRC 15358.</title>
        <authorList>
            <person name="Hosoyama A."/>
            <person name="Uohara A."/>
            <person name="Ohji S."/>
            <person name="Ichikawa N."/>
        </authorList>
    </citation>
    <scope>NUCLEOTIDE SEQUENCE [LARGE SCALE GENOMIC DNA]</scope>
    <source>
        <strain evidence="15 16">NBRC 15358</strain>
    </source>
</reference>
<comment type="catalytic activity">
    <reaction evidence="11 12">
        <text>uridine(1498) in 16S rRNA + S-adenosyl-L-methionine = N(3)-methyluridine(1498) in 16S rRNA + S-adenosyl-L-homocysteine + H(+)</text>
        <dbReference type="Rhea" id="RHEA:42920"/>
        <dbReference type="Rhea" id="RHEA-COMP:10283"/>
        <dbReference type="Rhea" id="RHEA-COMP:10284"/>
        <dbReference type="ChEBI" id="CHEBI:15378"/>
        <dbReference type="ChEBI" id="CHEBI:57856"/>
        <dbReference type="ChEBI" id="CHEBI:59789"/>
        <dbReference type="ChEBI" id="CHEBI:65315"/>
        <dbReference type="ChEBI" id="CHEBI:74502"/>
        <dbReference type="EC" id="2.1.1.193"/>
    </reaction>
</comment>
<dbReference type="InterPro" id="IPR029026">
    <property type="entry name" value="tRNA_m1G_MTases_N"/>
</dbReference>
<dbReference type="NCBIfam" id="NF008693">
    <property type="entry name" value="PRK11713.2-3"/>
    <property type="match status" value="1"/>
</dbReference>
<dbReference type="PIRSF" id="PIRSF015601">
    <property type="entry name" value="MTase_slr0722"/>
    <property type="match status" value="1"/>
</dbReference>
<dbReference type="InterPro" id="IPR029028">
    <property type="entry name" value="Alpha/beta_knot_MTases"/>
</dbReference>
<protein>
    <recommendedName>
        <fullName evidence="4 12">Ribosomal RNA small subunit methyltransferase E</fullName>
        <ecNumber evidence="3 12">2.1.1.193</ecNumber>
    </recommendedName>
</protein>
<dbReference type="InterPro" id="IPR046887">
    <property type="entry name" value="RsmE_PUA-like"/>
</dbReference>
<dbReference type="InterPro" id="IPR015947">
    <property type="entry name" value="PUA-like_sf"/>
</dbReference>
<dbReference type="GO" id="GO:0070475">
    <property type="term" value="P:rRNA base methylation"/>
    <property type="evidence" value="ECO:0007669"/>
    <property type="project" value="TreeGrafter"/>
</dbReference>
<keyword evidence="8 12" id="KW-0808">Transferase</keyword>
<keyword evidence="9 12" id="KW-0949">S-adenosyl-L-methionine</keyword>
<organism evidence="15 16">
    <name type="scientific">Kocuria varians</name>
    <name type="common">Micrococcus varians</name>
    <dbReference type="NCBI Taxonomy" id="1272"/>
    <lineage>
        <taxon>Bacteria</taxon>
        <taxon>Bacillati</taxon>
        <taxon>Actinomycetota</taxon>
        <taxon>Actinomycetes</taxon>
        <taxon>Micrococcales</taxon>
        <taxon>Micrococcaceae</taxon>
        <taxon>Kocuria</taxon>
    </lineage>
</organism>
<dbReference type="Pfam" id="PF20260">
    <property type="entry name" value="PUA_4"/>
    <property type="match status" value="1"/>
</dbReference>
<dbReference type="Gene3D" id="2.40.240.20">
    <property type="entry name" value="Hypothetical PUA domain-like, domain 1"/>
    <property type="match status" value="1"/>
</dbReference>
<dbReference type="InterPro" id="IPR046886">
    <property type="entry name" value="RsmE_MTase_dom"/>
</dbReference>
<dbReference type="OrthoDB" id="9808126at2"/>
<keyword evidence="6 12" id="KW-0698">rRNA processing</keyword>
<evidence type="ECO:0000256" key="11">
    <source>
        <dbReference type="ARBA" id="ARBA00047944"/>
    </source>
</evidence>
<evidence type="ECO:0000256" key="8">
    <source>
        <dbReference type="ARBA" id="ARBA00022679"/>
    </source>
</evidence>
<keyword evidence="7 12" id="KW-0489">Methyltransferase</keyword>
<comment type="function">
    <text evidence="10 12">Specifically methylates the N3 position of the uracil ring of uridine 1498 (m3U1498) in 16S rRNA. Acts on the fully assembled 30S ribosomal subunit.</text>
</comment>
<gene>
    <name evidence="15" type="ORF">KVA01_17390</name>
</gene>
<evidence type="ECO:0000313" key="16">
    <source>
        <dbReference type="Proteomes" id="UP000315730"/>
    </source>
</evidence>
<proteinExistence type="inferred from homology"/>
<evidence type="ECO:0000256" key="5">
    <source>
        <dbReference type="ARBA" id="ARBA00022490"/>
    </source>
</evidence>
<evidence type="ECO:0000256" key="7">
    <source>
        <dbReference type="ARBA" id="ARBA00022603"/>
    </source>
</evidence>
<dbReference type="NCBIfam" id="TIGR00046">
    <property type="entry name" value="RsmE family RNA methyltransferase"/>
    <property type="match status" value="1"/>
</dbReference>